<keyword evidence="4" id="KW-1185">Reference proteome</keyword>
<keyword evidence="1" id="KW-0175">Coiled coil</keyword>
<dbReference type="Proteomes" id="UP000579523">
    <property type="component" value="Unassembled WGS sequence"/>
</dbReference>
<feature type="coiled-coil region" evidence="1">
    <location>
        <begin position="65"/>
        <end position="96"/>
    </location>
</feature>
<dbReference type="AlphaFoldDB" id="A0A7W7LZ59"/>
<protein>
    <recommendedName>
        <fullName evidence="5">Cytochrome C oxidase subunit I</fullName>
    </recommendedName>
</protein>
<dbReference type="EMBL" id="JACHJI010000005">
    <property type="protein sequence ID" value="MBB4899037.1"/>
    <property type="molecule type" value="Genomic_DNA"/>
</dbReference>
<evidence type="ECO:0000313" key="3">
    <source>
        <dbReference type="EMBL" id="MBB4899037.1"/>
    </source>
</evidence>
<reference evidence="3 4" key="1">
    <citation type="submission" date="2020-08" db="EMBL/GenBank/DDBJ databases">
        <title>Genomic Encyclopedia of Type Strains, Phase III (KMG-III): the genomes of soil and plant-associated and newly described type strains.</title>
        <authorList>
            <person name="Whitman W."/>
        </authorList>
    </citation>
    <scope>NUCLEOTIDE SEQUENCE [LARGE SCALE GENOMIC DNA]</scope>
    <source>
        <strain evidence="3 4">CECT 3273</strain>
    </source>
</reference>
<evidence type="ECO:0000313" key="4">
    <source>
        <dbReference type="Proteomes" id="UP000579523"/>
    </source>
</evidence>
<gene>
    <name evidence="3" type="ORF">FHS37_003097</name>
</gene>
<evidence type="ECO:0000256" key="1">
    <source>
        <dbReference type="SAM" id="Coils"/>
    </source>
</evidence>
<sequence>MIRGRGPRPEAGQVSALVAEAEGHLMAQAHLDEARREADELCAGLPWLTSTQAEELTHRYVQRRLDFTRRMLRSTVERAAQLREEYEARYLQLRRGLFRRHVACACAVLACACALGTLTGLFVR</sequence>
<dbReference type="RefSeq" id="WP_184821424.1">
    <property type="nucleotide sequence ID" value="NZ_BMTI01000006.1"/>
</dbReference>
<feature type="transmembrane region" description="Helical" evidence="2">
    <location>
        <begin position="102"/>
        <end position="123"/>
    </location>
</feature>
<evidence type="ECO:0008006" key="5">
    <source>
        <dbReference type="Google" id="ProtNLM"/>
    </source>
</evidence>
<comment type="caution">
    <text evidence="3">The sequence shown here is derived from an EMBL/GenBank/DDBJ whole genome shotgun (WGS) entry which is preliminary data.</text>
</comment>
<keyword evidence="2" id="KW-0812">Transmembrane</keyword>
<organism evidence="3 4">
    <name type="scientific">Streptomyces griseomycini</name>
    <dbReference type="NCBI Taxonomy" id="66895"/>
    <lineage>
        <taxon>Bacteria</taxon>
        <taxon>Bacillati</taxon>
        <taxon>Actinomycetota</taxon>
        <taxon>Actinomycetes</taxon>
        <taxon>Kitasatosporales</taxon>
        <taxon>Streptomycetaceae</taxon>
        <taxon>Streptomyces</taxon>
    </lineage>
</organism>
<proteinExistence type="predicted"/>
<name>A0A7W7LZ59_9ACTN</name>
<keyword evidence="2" id="KW-1133">Transmembrane helix</keyword>
<evidence type="ECO:0000256" key="2">
    <source>
        <dbReference type="SAM" id="Phobius"/>
    </source>
</evidence>
<keyword evidence="2" id="KW-0472">Membrane</keyword>
<accession>A0A7W7LZ59</accession>